<dbReference type="Gene3D" id="1.10.520.10">
    <property type="match status" value="1"/>
</dbReference>
<evidence type="ECO:0000256" key="1">
    <source>
        <dbReference type="ARBA" id="ARBA00022559"/>
    </source>
</evidence>
<keyword evidence="4 7" id="KW-0560">Oxidoreductase</keyword>
<evidence type="ECO:0000256" key="4">
    <source>
        <dbReference type="ARBA" id="ARBA00023002"/>
    </source>
</evidence>
<protein>
    <recommendedName>
        <fullName evidence="7">Peroxidase</fullName>
        <ecNumber evidence="7">1.11.1.-</ecNumber>
    </recommendedName>
</protein>
<evidence type="ECO:0000256" key="5">
    <source>
        <dbReference type="ARBA" id="ARBA00023004"/>
    </source>
</evidence>
<keyword evidence="7" id="KW-0732">Signal</keyword>
<dbReference type="GO" id="GO:0034599">
    <property type="term" value="P:cellular response to oxidative stress"/>
    <property type="evidence" value="ECO:0007669"/>
    <property type="project" value="InterPro"/>
</dbReference>
<reference evidence="9" key="1">
    <citation type="journal article" date="2019" name="Environ. Microbiol.">
        <title>Fungal ecological strategies reflected in gene transcription - a case study of two litter decomposers.</title>
        <authorList>
            <person name="Barbi F."/>
            <person name="Kohler A."/>
            <person name="Barry K."/>
            <person name="Baskaran P."/>
            <person name="Daum C."/>
            <person name="Fauchery L."/>
            <person name="Ihrmark K."/>
            <person name="Kuo A."/>
            <person name="LaButti K."/>
            <person name="Lipzen A."/>
            <person name="Morin E."/>
            <person name="Grigoriev I.V."/>
            <person name="Henrissat B."/>
            <person name="Lindahl B."/>
            <person name="Martin F."/>
        </authorList>
    </citation>
    <scope>NUCLEOTIDE SEQUENCE</scope>
    <source>
        <strain evidence="9">JB14</strain>
    </source>
</reference>
<dbReference type="GO" id="GO:0046872">
    <property type="term" value="F:metal ion binding"/>
    <property type="evidence" value="ECO:0007669"/>
    <property type="project" value="UniProtKB-UniRule"/>
</dbReference>
<dbReference type="InterPro" id="IPR002016">
    <property type="entry name" value="Haem_peroxidase"/>
</dbReference>
<dbReference type="GO" id="GO:0042744">
    <property type="term" value="P:hydrogen peroxide catabolic process"/>
    <property type="evidence" value="ECO:0007669"/>
    <property type="project" value="TreeGrafter"/>
</dbReference>
<dbReference type="PRINTS" id="PR00458">
    <property type="entry name" value="PEROXIDASE"/>
</dbReference>
<dbReference type="PROSITE" id="PS50873">
    <property type="entry name" value="PEROXIDASE_4"/>
    <property type="match status" value="1"/>
</dbReference>
<dbReference type="EMBL" id="ML769409">
    <property type="protein sequence ID" value="KAE9405437.1"/>
    <property type="molecule type" value="Genomic_DNA"/>
</dbReference>
<keyword evidence="5" id="KW-0408">Iron</keyword>
<evidence type="ECO:0000259" key="8">
    <source>
        <dbReference type="PROSITE" id="PS50873"/>
    </source>
</evidence>
<dbReference type="PANTHER" id="PTHR31356:SF53">
    <property type="entry name" value="HEME PEROXIDASE"/>
    <property type="match status" value="1"/>
</dbReference>
<dbReference type="GO" id="GO:0020037">
    <property type="term" value="F:heme binding"/>
    <property type="evidence" value="ECO:0007669"/>
    <property type="project" value="UniProtKB-UniRule"/>
</dbReference>
<evidence type="ECO:0000256" key="6">
    <source>
        <dbReference type="RuleBase" id="RU004241"/>
    </source>
</evidence>
<dbReference type="InterPro" id="IPR010255">
    <property type="entry name" value="Haem_peroxidase_sf"/>
</dbReference>
<keyword evidence="10" id="KW-1185">Reference proteome</keyword>
<accession>A0A6A4I8N7</accession>
<dbReference type="EC" id="1.11.1.-" evidence="7"/>
<keyword evidence="1 7" id="KW-0575">Peroxidase</keyword>
<gene>
    <name evidence="9" type="ORF">BT96DRAFT_955290</name>
</gene>
<dbReference type="PANTHER" id="PTHR31356">
    <property type="entry name" value="THYLAKOID LUMENAL 29 KDA PROTEIN, CHLOROPLASTIC-RELATED"/>
    <property type="match status" value="1"/>
</dbReference>
<dbReference type="AlphaFoldDB" id="A0A6A4I8N7"/>
<evidence type="ECO:0000256" key="3">
    <source>
        <dbReference type="ARBA" id="ARBA00022723"/>
    </source>
</evidence>
<dbReference type="InterPro" id="IPR044831">
    <property type="entry name" value="Ccp1-like"/>
</dbReference>
<dbReference type="Pfam" id="PF00141">
    <property type="entry name" value="peroxidase"/>
    <property type="match status" value="1"/>
</dbReference>
<dbReference type="SUPFAM" id="SSF48113">
    <property type="entry name" value="Heme-dependent peroxidases"/>
    <property type="match status" value="1"/>
</dbReference>
<feature type="signal peptide" evidence="7">
    <location>
        <begin position="1"/>
        <end position="18"/>
    </location>
</feature>
<keyword evidence="3" id="KW-0479">Metal-binding</keyword>
<dbReference type="Proteomes" id="UP000799118">
    <property type="component" value="Unassembled WGS sequence"/>
</dbReference>
<sequence length="483" mass="51459">MLQSLFLVACIYASSAHAFATFQWPNPLLRYADQQLYEAGLDQFVANCLAADNTTVSAQWLRIAYHDMSTHDEEDGTGGLDASIQYELDRPQNVGIGMPTSLLSFAVADTIALGAVLAVAACGGPIIPYSIGRIDATVAGPSTVPEPQQDLASHIASFHRQGFNQTEMIALVACGHTLGGVREEDFPLIVTEDLNLGETDQYLQNTTQNVLVVGPNVTTRSDFRIFSSDGNVTMQSLLSPNTFSETCADLIQRMINTVPSGVSLTDPIGPFNYILNPSTSPTVTMFWTDRQGSFCPSIGCSIQSSGTQTSLLSIISTAQARLSPISKFWFTVDNNDGSESVVVDNGGGGFVVEDDVISMFVDSLRSEEVLVLGASTSFDEFLKLVVAVSKHALLFADANDISATTFLPLSNTLDATPPLLPTLTTTTLQIDESNPSEGGFTFFTTNISTSVAFINLTANAGDATYTQINVDLTGIAFGAVVST</sequence>
<dbReference type="GO" id="GO:0000302">
    <property type="term" value="P:response to reactive oxygen species"/>
    <property type="evidence" value="ECO:0007669"/>
    <property type="project" value="TreeGrafter"/>
</dbReference>
<name>A0A6A4I8N7_9AGAR</name>
<keyword evidence="2" id="KW-0349">Heme</keyword>
<dbReference type="OrthoDB" id="2144714at2759"/>
<feature type="chain" id="PRO_5025712303" description="Peroxidase" evidence="7">
    <location>
        <begin position="19"/>
        <end position="483"/>
    </location>
</feature>
<organism evidence="9 10">
    <name type="scientific">Gymnopus androsaceus JB14</name>
    <dbReference type="NCBI Taxonomy" id="1447944"/>
    <lineage>
        <taxon>Eukaryota</taxon>
        <taxon>Fungi</taxon>
        <taxon>Dikarya</taxon>
        <taxon>Basidiomycota</taxon>
        <taxon>Agaricomycotina</taxon>
        <taxon>Agaricomycetes</taxon>
        <taxon>Agaricomycetidae</taxon>
        <taxon>Agaricales</taxon>
        <taxon>Marasmiineae</taxon>
        <taxon>Omphalotaceae</taxon>
        <taxon>Gymnopus</taxon>
    </lineage>
</organism>
<feature type="domain" description="Plant heme peroxidase family profile" evidence="8">
    <location>
        <begin position="42"/>
        <end position="244"/>
    </location>
</feature>
<comment type="similarity">
    <text evidence="6">Belongs to the peroxidase family.</text>
</comment>
<evidence type="ECO:0000256" key="2">
    <source>
        <dbReference type="ARBA" id="ARBA00022617"/>
    </source>
</evidence>
<dbReference type="GO" id="GO:0004601">
    <property type="term" value="F:peroxidase activity"/>
    <property type="evidence" value="ECO:0007669"/>
    <property type="project" value="UniProtKB-KW"/>
</dbReference>
<proteinExistence type="inferred from homology"/>
<evidence type="ECO:0000256" key="7">
    <source>
        <dbReference type="RuleBase" id="RU363051"/>
    </source>
</evidence>
<evidence type="ECO:0000313" key="10">
    <source>
        <dbReference type="Proteomes" id="UP000799118"/>
    </source>
</evidence>
<evidence type="ECO:0000313" key="9">
    <source>
        <dbReference type="EMBL" id="KAE9405437.1"/>
    </source>
</evidence>